<keyword evidence="4" id="KW-1185">Reference proteome</keyword>
<organism evidence="3 4">
    <name type="scientific">Clytia hemisphaerica</name>
    <dbReference type="NCBI Taxonomy" id="252671"/>
    <lineage>
        <taxon>Eukaryota</taxon>
        <taxon>Metazoa</taxon>
        <taxon>Cnidaria</taxon>
        <taxon>Hydrozoa</taxon>
        <taxon>Hydroidolina</taxon>
        <taxon>Leptothecata</taxon>
        <taxon>Obeliida</taxon>
        <taxon>Clytiidae</taxon>
        <taxon>Clytia</taxon>
    </lineage>
</organism>
<feature type="compositionally biased region" description="Basic and acidic residues" evidence="2">
    <location>
        <begin position="307"/>
        <end position="322"/>
    </location>
</feature>
<dbReference type="AlphaFoldDB" id="A0A7M5X4P2"/>
<dbReference type="Proteomes" id="UP000594262">
    <property type="component" value="Unplaced"/>
</dbReference>
<evidence type="ECO:0000256" key="2">
    <source>
        <dbReference type="SAM" id="MobiDB-lite"/>
    </source>
</evidence>
<evidence type="ECO:0000256" key="1">
    <source>
        <dbReference type="SAM" id="Coils"/>
    </source>
</evidence>
<accession>A0A7M5X4P2</accession>
<reference evidence="3" key="1">
    <citation type="submission" date="2021-01" db="UniProtKB">
        <authorList>
            <consortium name="EnsemblMetazoa"/>
        </authorList>
    </citation>
    <scope>IDENTIFICATION</scope>
</reference>
<evidence type="ECO:0000313" key="4">
    <source>
        <dbReference type="Proteomes" id="UP000594262"/>
    </source>
</evidence>
<proteinExistence type="predicted"/>
<feature type="compositionally biased region" description="Polar residues" evidence="2">
    <location>
        <begin position="325"/>
        <end position="339"/>
    </location>
</feature>
<sequence length="394" mass="45621">MNEKLRKDNEERRKKHIEELTLKEGELVKMCNSFKEQINIEEQNMGSIKTENEGLKIAQVESELIHAAEMAKQNEALLSLKNAQKDEICEAREQLEQLKKEANQTDSMHQEALATKDDNLEESELTIAFLQKEKTICEKKLETASNSVLRLEKRLNQREVEIRARLEDISAHKKKVNATQAIIEKQKVSMERIQNDMKREKKRIEALIRERNAYREEAHTNSIKKIETNKKLEATKEHLQTIKKDYEDKIAQMQSCQDRETVGKQKQRKRKRKSKQAASSDIEANTVATKSNKEIPKPQEAKGNNTNKDRPKKSDLDNDKIQKVNKVQKSTAQQKSPSKISKNIIVNTSDVLFDQCDTERPWSVYDTSLVTFCIGVWFLLIKVCSIVTNDDSLW</sequence>
<keyword evidence="1" id="KW-0175">Coiled coil</keyword>
<feature type="compositionally biased region" description="Basic and acidic residues" evidence="2">
    <location>
        <begin position="291"/>
        <end position="300"/>
    </location>
</feature>
<protein>
    <submittedName>
        <fullName evidence="3">Uncharacterized protein</fullName>
    </submittedName>
</protein>
<name>A0A7M5X4P2_9CNID</name>
<feature type="compositionally biased region" description="Basic residues" evidence="2">
    <location>
        <begin position="265"/>
        <end position="275"/>
    </location>
</feature>
<feature type="coiled-coil region" evidence="1">
    <location>
        <begin position="81"/>
        <end position="249"/>
    </location>
</feature>
<feature type="region of interest" description="Disordered" evidence="2">
    <location>
        <begin position="254"/>
        <end position="339"/>
    </location>
</feature>
<dbReference type="EnsemblMetazoa" id="CLYHEMT017373.2">
    <property type="protein sequence ID" value="CLYHEMP017373.2"/>
    <property type="gene ID" value="CLYHEMG017373"/>
</dbReference>
<evidence type="ECO:0000313" key="3">
    <source>
        <dbReference type="EnsemblMetazoa" id="CLYHEMP017373.2"/>
    </source>
</evidence>